<keyword evidence="6" id="KW-1185">Reference proteome</keyword>
<evidence type="ECO:0000256" key="3">
    <source>
        <dbReference type="SAM" id="Phobius"/>
    </source>
</evidence>
<evidence type="ECO:0000256" key="2">
    <source>
        <dbReference type="ARBA" id="ARBA00034247"/>
    </source>
</evidence>
<name>A0A515EUR9_9BURK</name>
<dbReference type="GO" id="GO:0043709">
    <property type="term" value="P:cell adhesion involved in single-species biofilm formation"/>
    <property type="evidence" value="ECO:0007669"/>
    <property type="project" value="TreeGrafter"/>
</dbReference>
<dbReference type="KEGG" id="rhg:EXZ61_20940"/>
<dbReference type="GO" id="GO:0052621">
    <property type="term" value="F:diguanylate cyclase activity"/>
    <property type="evidence" value="ECO:0007669"/>
    <property type="project" value="UniProtKB-EC"/>
</dbReference>
<gene>
    <name evidence="5" type="ORF">EXZ61_20940</name>
</gene>
<dbReference type="PROSITE" id="PS50887">
    <property type="entry name" value="GGDEF"/>
    <property type="match status" value="1"/>
</dbReference>
<feature type="domain" description="GGDEF" evidence="4">
    <location>
        <begin position="264"/>
        <end position="398"/>
    </location>
</feature>
<evidence type="ECO:0000313" key="6">
    <source>
        <dbReference type="Proteomes" id="UP000317365"/>
    </source>
</evidence>
<dbReference type="GO" id="GO:1902201">
    <property type="term" value="P:negative regulation of bacterial-type flagellum-dependent cell motility"/>
    <property type="evidence" value="ECO:0007669"/>
    <property type="project" value="TreeGrafter"/>
</dbReference>
<dbReference type="NCBIfam" id="TIGR00254">
    <property type="entry name" value="GGDEF"/>
    <property type="match status" value="1"/>
</dbReference>
<evidence type="ECO:0000256" key="1">
    <source>
        <dbReference type="ARBA" id="ARBA00012528"/>
    </source>
</evidence>
<organism evidence="5 6">
    <name type="scientific">Rhodoferax aquaticus</name>
    <dbReference type="NCBI Taxonomy" id="2527691"/>
    <lineage>
        <taxon>Bacteria</taxon>
        <taxon>Pseudomonadati</taxon>
        <taxon>Pseudomonadota</taxon>
        <taxon>Betaproteobacteria</taxon>
        <taxon>Burkholderiales</taxon>
        <taxon>Comamonadaceae</taxon>
        <taxon>Rhodoferax</taxon>
    </lineage>
</organism>
<reference evidence="6" key="1">
    <citation type="submission" date="2019-02" db="EMBL/GenBank/DDBJ databases">
        <title>Complete genome sequence of Rhodoferax sp. Gr-4.</title>
        <authorList>
            <person name="Jin L."/>
        </authorList>
    </citation>
    <scope>NUCLEOTIDE SEQUENCE [LARGE SCALE GENOMIC DNA]</scope>
    <source>
        <strain evidence="6">Gr-4</strain>
    </source>
</reference>
<feature type="transmembrane region" description="Helical" evidence="3">
    <location>
        <begin position="37"/>
        <end position="56"/>
    </location>
</feature>
<dbReference type="CDD" id="cd01949">
    <property type="entry name" value="GGDEF"/>
    <property type="match status" value="1"/>
</dbReference>
<evidence type="ECO:0000259" key="4">
    <source>
        <dbReference type="PROSITE" id="PS50887"/>
    </source>
</evidence>
<dbReference type="SMART" id="SM00267">
    <property type="entry name" value="GGDEF"/>
    <property type="match status" value="1"/>
</dbReference>
<feature type="transmembrane region" description="Helical" evidence="3">
    <location>
        <begin position="155"/>
        <end position="174"/>
    </location>
</feature>
<dbReference type="EMBL" id="CP036282">
    <property type="protein sequence ID" value="QDL56424.1"/>
    <property type="molecule type" value="Genomic_DNA"/>
</dbReference>
<sequence>MIRTTLTLQALRDRLRSTLQQYQAIQPEATLESLRRFRVFAMVTLVINVLYAVQFLTHADVALGPAPYAWTMGIGLLHAAMACLMALLGFFSHRAVRHPRASARWGFALQMLVCATALAFACGLMVLDQWVLKNSTPFVLICLVVGMMSLMRPRFAVLLFGGAYIGLYFALAHTQPNAEMLAQTRGDARLVFIISAVVSYVVWRQYVVATLLRQEVATAQKALADKQTALEYLATHDPLTGLFNRREFSRLAEQELARAARYPCPTSVVMVDLDFFKRINDQYGHPVGDHVLVHVAAIVQKMGRSVDVAARFGGEEFIALLPNTTVEGAMTFAENLRQAIEASALQAGEFTVRATASMGVTCLPLGATASLDTLYAAADRGLYAAKQAGRNRVEFCALARLA</sequence>
<dbReference type="PANTHER" id="PTHR45138:SF9">
    <property type="entry name" value="DIGUANYLATE CYCLASE DGCM-RELATED"/>
    <property type="match status" value="1"/>
</dbReference>
<reference evidence="6" key="2">
    <citation type="journal article" date="2020" name="Int. J. Syst. Evol. Microbiol.">
        <title>Genomic insights into a novel species Rhodoferax aquaticus sp. nov., isolated from freshwater.</title>
        <authorList>
            <person name="Li T."/>
            <person name="Zhuo Y."/>
            <person name="Jin C.Z."/>
            <person name="Wu X."/>
            <person name="Ko S.R."/>
            <person name="Jin F.J."/>
            <person name="Ahn C.Y."/>
            <person name="Oh H.M."/>
            <person name="Lee H.G."/>
            <person name="Jin L."/>
        </authorList>
    </citation>
    <scope>NUCLEOTIDE SEQUENCE [LARGE SCALE GENOMIC DNA]</scope>
    <source>
        <strain evidence="6">Gr-4</strain>
    </source>
</reference>
<dbReference type="InterPro" id="IPR029787">
    <property type="entry name" value="Nucleotide_cyclase"/>
</dbReference>
<dbReference type="PANTHER" id="PTHR45138">
    <property type="entry name" value="REGULATORY COMPONENTS OF SENSORY TRANSDUCTION SYSTEM"/>
    <property type="match status" value="1"/>
</dbReference>
<keyword evidence="3" id="KW-1133">Transmembrane helix</keyword>
<dbReference type="FunFam" id="3.30.70.270:FF:000001">
    <property type="entry name" value="Diguanylate cyclase domain protein"/>
    <property type="match status" value="1"/>
</dbReference>
<dbReference type="AlphaFoldDB" id="A0A515EUR9"/>
<comment type="catalytic activity">
    <reaction evidence="2">
        <text>2 GTP = 3',3'-c-di-GMP + 2 diphosphate</text>
        <dbReference type="Rhea" id="RHEA:24898"/>
        <dbReference type="ChEBI" id="CHEBI:33019"/>
        <dbReference type="ChEBI" id="CHEBI:37565"/>
        <dbReference type="ChEBI" id="CHEBI:58805"/>
        <dbReference type="EC" id="2.7.7.65"/>
    </reaction>
</comment>
<evidence type="ECO:0000313" key="5">
    <source>
        <dbReference type="EMBL" id="QDL56424.1"/>
    </source>
</evidence>
<dbReference type="RefSeq" id="WP_142813859.1">
    <property type="nucleotide sequence ID" value="NZ_CP036282.1"/>
</dbReference>
<dbReference type="GO" id="GO:0005886">
    <property type="term" value="C:plasma membrane"/>
    <property type="evidence" value="ECO:0007669"/>
    <property type="project" value="TreeGrafter"/>
</dbReference>
<dbReference type="SUPFAM" id="SSF55073">
    <property type="entry name" value="Nucleotide cyclase"/>
    <property type="match status" value="1"/>
</dbReference>
<feature type="transmembrane region" description="Helical" evidence="3">
    <location>
        <begin position="68"/>
        <end position="91"/>
    </location>
</feature>
<proteinExistence type="predicted"/>
<keyword evidence="3" id="KW-0472">Membrane</keyword>
<dbReference type="InterPro" id="IPR000160">
    <property type="entry name" value="GGDEF_dom"/>
</dbReference>
<dbReference type="Proteomes" id="UP000317365">
    <property type="component" value="Chromosome"/>
</dbReference>
<dbReference type="EC" id="2.7.7.65" evidence="1"/>
<dbReference type="InterPro" id="IPR050469">
    <property type="entry name" value="Diguanylate_Cyclase"/>
</dbReference>
<accession>A0A515EUR9</accession>
<feature type="transmembrane region" description="Helical" evidence="3">
    <location>
        <begin position="103"/>
        <end position="126"/>
    </location>
</feature>
<dbReference type="Pfam" id="PF00990">
    <property type="entry name" value="GGDEF"/>
    <property type="match status" value="1"/>
</dbReference>
<dbReference type="InterPro" id="IPR043128">
    <property type="entry name" value="Rev_trsase/Diguanyl_cyclase"/>
</dbReference>
<dbReference type="Gene3D" id="3.30.70.270">
    <property type="match status" value="1"/>
</dbReference>
<keyword evidence="3" id="KW-0812">Transmembrane</keyword>
<protein>
    <recommendedName>
        <fullName evidence="1">diguanylate cyclase</fullName>
        <ecNumber evidence="1">2.7.7.65</ecNumber>
    </recommendedName>
</protein>
<feature type="transmembrane region" description="Helical" evidence="3">
    <location>
        <begin position="186"/>
        <end position="203"/>
    </location>
</feature>